<comment type="caution">
    <text evidence="1">The sequence shown here is derived from an EMBL/GenBank/DDBJ whole genome shotgun (WGS) entry which is preliminary data.</text>
</comment>
<dbReference type="STRING" id="1227456.C450_05350"/>
<dbReference type="AlphaFoldDB" id="M0NC66"/>
<protein>
    <submittedName>
        <fullName evidence="1">Queuine tRNA-ribosyltransferase tRNA-guanine transglycosylase</fullName>
    </submittedName>
</protein>
<dbReference type="InterPro" id="IPR036511">
    <property type="entry name" value="TGT-like_sf"/>
</dbReference>
<dbReference type="GO" id="GO:0016740">
    <property type="term" value="F:transferase activity"/>
    <property type="evidence" value="ECO:0007669"/>
    <property type="project" value="UniProtKB-KW"/>
</dbReference>
<proteinExistence type="predicted"/>
<dbReference type="EMBL" id="AOME01000026">
    <property type="protein sequence ID" value="EMA54694.1"/>
    <property type="molecule type" value="Genomic_DNA"/>
</dbReference>
<dbReference type="Proteomes" id="UP000011625">
    <property type="component" value="Unassembled WGS sequence"/>
</dbReference>
<dbReference type="Gene3D" id="3.20.20.105">
    <property type="entry name" value="Queuine tRNA-ribosyltransferase-like"/>
    <property type="match status" value="1"/>
</dbReference>
<sequence>MRFYVPEWDDHVDAAYDFVHDEHSDLSPADRDLAYIWDVFDRESIPIDGVLISREQVEDSPTKFDRITSHGVYDDPRLDLPEWLPTISDCGAWGYKQLPFPPYGNWDMLEFYETLEVDVGVTIDHLVLGSGHTSRLYLDDRALGDEFTTSDLPEWLAESDTDVMTDTWPDEWPDYVAEYDSTLRDTADSEVDSFRAADFEGEKQDVLTRLKDDPRAVYRDDDMAFRYELTLDNAAEMQDFYQDGDYSFRLMVAIQGWDPDSYERAVEDVLDLGYQYIGIGGVAGSSEDAVKRTVSAVGNAVKHHERTYRTRIDTHVFGFAKTGAFDTIGRAGMASFDSASMLRAAWTGGDNYHLDSTRRFDAIRVRYPPYSADLETSIEWALRAQELLIALRAFDKDESIVDALRSWQDTALTALANLPMYIREHRHDAQFDETTLRPITSSFRDHYEYGRELKANFSDDFRTRLIKLLRDDGSENPLSFTAYKNLIKTATEVIEGRAPTKIDTIERRETNTGTVGTFDQLWVLLETYAEFVGDGNNLDSYERVLRAEPWRECDCTICREHGIEVAIWRGNNRNRRRGFHNTQRFYDQFERALPKVLVITRGSSALSRSDTGEEYLRDEHETLWTHVHDLPVAEIGVATADGVQEWWDDPPTTISLDMDWMADELATVCERYQDLYVDGSDWTLPEKVRSALEETDCTVHVHEEPSELRSAVLSRLGYQESFLPKHLQQSGLTEF</sequence>
<dbReference type="PATRIC" id="fig|1227456.3.peg.1087"/>
<dbReference type="SUPFAM" id="SSF51713">
    <property type="entry name" value="tRNA-guanine transglycosylase"/>
    <property type="match status" value="1"/>
</dbReference>
<gene>
    <name evidence="1" type="ORF">C450_05350</name>
</gene>
<dbReference type="GO" id="GO:0006400">
    <property type="term" value="P:tRNA modification"/>
    <property type="evidence" value="ECO:0007669"/>
    <property type="project" value="InterPro"/>
</dbReference>
<name>M0NC66_9EURY</name>
<keyword evidence="2" id="KW-1185">Reference proteome</keyword>
<accession>M0NC66</accession>
<evidence type="ECO:0000313" key="1">
    <source>
        <dbReference type="EMBL" id="EMA54694.1"/>
    </source>
</evidence>
<organism evidence="1 2">
    <name type="scientific">Halococcus salifodinae DSM 8989</name>
    <dbReference type="NCBI Taxonomy" id="1227456"/>
    <lineage>
        <taxon>Archaea</taxon>
        <taxon>Methanobacteriati</taxon>
        <taxon>Methanobacteriota</taxon>
        <taxon>Stenosarchaea group</taxon>
        <taxon>Halobacteria</taxon>
        <taxon>Halobacteriales</taxon>
        <taxon>Halococcaceae</taxon>
        <taxon>Halococcus</taxon>
    </lineage>
</organism>
<evidence type="ECO:0000313" key="2">
    <source>
        <dbReference type="Proteomes" id="UP000011625"/>
    </source>
</evidence>
<keyword evidence="1" id="KW-0808">Transferase</keyword>
<reference evidence="1 2" key="1">
    <citation type="journal article" date="2014" name="PLoS Genet.">
        <title>Phylogenetically driven sequencing of extremely halophilic archaea reveals strategies for static and dynamic osmo-response.</title>
        <authorList>
            <person name="Becker E.A."/>
            <person name="Seitzer P.M."/>
            <person name="Tritt A."/>
            <person name="Larsen D."/>
            <person name="Krusor M."/>
            <person name="Yao A.I."/>
            <person name="Wu D."/>
            <person name="Madern D."/>
            <person name="Eisen J.A."/>
            <person name="Darling A.E."/>
            <person name="Facciotti M.T."/>
        </authorList>
    </citation>
    <scope>NUCLEOTIDE SEQUENCE [LARGE SCALE GENOMIC DNA]</scope>
    <source>
        <strain evidence="1 2">DSM 8989</strain>
    </source>
</reference>